<comment type="similarity">
    <text evidence="2">Belongs to the carotenoid oxygenase family.</text>
</comment>
<gene>
    <name evidence="6" type="ORF">TELCIR_16802</name>
</gene>
<dbReference type="GO" id="GO:0003834">
    <property type="term" value="F:beta-carotene 15,15'-dioxygenase activity"/>
    <property type="evidence" value="ECO:0007669"/>
    <property type="project" value="TreeGrafter"/>
</dbReference>
<dbReference type="EMBL" id="KZ353215">
    <property type="protein sequence ID" value="PIO61667.1"/>
    <property type="molecule type" value="Genomic_DNA"/>
</dbReference>
<proteinExistence type="inferred from homology"/>
<sequence length="152" mass="17469">MSFNDCMYWDENVGVNVILFDRINKKRVERKVTSDAFFTFHHANSYEKDGFLVLDYAKMLSPGNFDDLLLEHMRTGGFRSKVVKVDLKDGTSKTWYKDAEDHLCAEPILVNKPGYSKEDEGVLIVPVVTCREGDTPYVVVLDAETMEEQARY</sequence>
<dbReference type="GO" id="GO:0046872">
    <property type="term" value="F:metal ion binding"/>
    <property type="evidence" value="ECO:0007669"/>
    <property type="project" value="UniProtKB-KW"/>
</dbReference>
<dbReference type="GO" id="GO:0010436">
    <property type="term" value="F:carotenoid dioxygenase activity"/>
    <property type="evidence" value="ECO:0007669"/>
    <property type="project" value="TreeGrafter"/>
</dbReference>
<dbReference type="InterPro" id="IPR004294">
    <property type="entry name" value="Carotenoid_Oase"/>
</dbReference>
<evidence type="ECO:0000256" key="1">
    <source>
        <dbReference type="ARBA" id="ARBA00001954"/>
    </source>
</evidence>
<organism evidence="6 7">
    <name type="scientific">Teladorsagia circumcincta</name>
    <name type="common">Brown stomach worm</name>
    <name type="synonym">Ostertagia circumcincta</name>
    <dbReference type="NCBI Taxonomy" id="45464"/>
    <lineage>
        <taxon>Eukaryota</taxon>
        <taxon>Metazoa</taxon>
        <taxon>Ecdysozoa</taxon>
        <taxon>Nematoda</taxon>
        <taxon>Chromadorea</taxon>
        <taxon>Rhabditida</taxon>
        <taxon>Rhabditina</taxon>
        <taxon>Rhabditomorpha</taxon>
        <taxon>Strongyloidea</taxon>
        <taxon>Trichostrongylidae</taxon>
        <taxon>Teladorsagia</taxon>
    </lineage>
</organism>
<evidence type="ECO:0000313" key="6">
    <source>
        <dbReference type="EMBL" id="PIO61667.1"/>
    </source>
</evidence>
<dbReference type="OrthoDB" id="5857979at2759"/>
<dbReference type="PANTHER" id="PTHR10543:SF24">
    <property type="entry name" value="CAROTENOID ISOMEROOXYGENASE"/>
    <property type="match status" value="1"/>
</dbReference>
<reference evidence="6 7" key="1">
    <citation type="submission" date="2015-09" db="EMBL/GenBank/DDBJ databases">
        <title>Draft genome of the parasitic nematode Teladorsagia circumcincta isolate WARC Sus (inbred).</title>
        <authorList>
            <person name="Mitreva M."/>
        </authorList>
    </citation>
    <scope>NUCLEOTIDE SEQUENCE [LARGE SCALE GENOMIC DNA]</scope>
    <source>
        <strain evidence="6 7">S</strain>
    </source>
</reference>
<comment type="cofactor">
    <cofactor evidence="1">
        <name>Fe(2+)</name>
        <dbReference type="ChEBI" id="CHEBI:29033"/>
    </cofactor>
</comment>
<name>A0A2G9TUR1_TELCI</name>
<dbReference type="GO" id="GO:0042574">
    <property type="term" value="P:retinal metabolic process"/>
    <property type="evidence" value="ECO:0007669"/>
    <property type="project" value="TreeGrafter"/>
</dbReference>
<keyword evidence="3" id="KW-0479">Metal-binding</keyword>
<keyword evidence="4" id="KW-0560">Oxidoreductase</keyword>
<keyword evidence="7" id="KW-1185">Reference proteome</keyword>
<evidence type="ECO:0000256" key="2">
    <source>
        <dbReference type="ARBA" id="ARBA00006787"/>
    </source>
</evidence>
<evidence type="ECO:0000256" key="3">
    <source>
        <dbReference type="ARBA" id="ARBA00022723"/>
    </source>
</evidence>
<dbReference type="PANTHER" id="PTHR10543">
    <property type="entry name" value="BETA-CAROTENE DIOXYGENASE"/>
    <property type="match status" value="1"/>
</dbReference>
<keyword evidence="5" id="KW-0408">Iron</keyword>
<accession>A0A2G9TUR1</accession>
<evidence type="ECO:0000313" key="7">
    <source>
        <dbReference type="Proteomes" id="UP000230423"/>
    </source>
</evidence>
<dbReference type="Pfam" id="PF03055">
    <property type="entry name" value="RPE65"/>
    <property type="match status" value="2"/>
</dbReference>
<protein>
    <submittedName>
        <fullName evidence="6">Uncharacterized protein</fullName>
    </submittedName>
</protein>
<dbReference type="Proteomes" id="UP000230423">
    <property type="component" value="Unassembled WGS sequence"/>
</dbReference>
<dbReference type="GO" id="GO:0016121">
    <property type="term" value="P:carotene catabolic process"/>
    <property type="evidence" value="ECO:0007669"/>
    <property type="project" value="TreeGrafter"/>
</dbReference>
<feature type="non-terminal residue" evidence="6">
    <location>
        <position position="152"/>
    </location>
</feature>
<evidence type="ECO:0000256" key="4">
    <source>
        <dbReference type="ARBA" id="ARBA00023002"/>
    </source>
</evidence>
<evidence type="ECO:0000256" key="5">
    <source>
        <dbReference type="ARBA" id="ARBA00023004"/>
    </source>
</evidence>
<dbReference type="AlphaFoldDB" id="A0A2G9TUR1"/>